<keyword evidence="8" id="KW-1185">Reference proteome</keyword>
<dbReference type="PANTHER" id="PTHR10013">
    <property type="entry name" value="GENERAL VESICULAR TRANSPORT FACTOR P115"/>
    <property type="match status" value="1"/>
</dbReference>
<feature type="compositionally biased region" description="Polar residues" evidence="4">
    <location>
        <begin position="746"/>
        <end position="756"/>
    </location>
</feature>
<dbReference type="EMBL" id="CM004403">
    <property type="protein sequence ID" value="OAY25644.1"/>
    <property type="molecule type" value="Genomic_DNA"/>
</dbReference>
<feature type="region of interest" description="Disordered" evidence="4">
    <location>
        <begin position="742"/>
        <end position="766"/>
    </location>
</feature>
<dbReference type="GO" id="GO:0006886">
    <property type="term" value="P:intracellular protein transport"/>
    <property type="evidence" value="ECO:0000318"/>
    <property type="project" value="GO_Central"/>
</dbReference>
<dbReference type="GO" id="GO:0006888">
    <property type="term" value="P:endoplasmic reticulum to Golgi vesicle-mediated transport"/>
    <property type="evidence" value="ECO:0000318"/>
    <property type="project" value="GO_Central"/>
</dbReference>
<dbReference type="InterPro" id="IPR006953">
    <property type="entry name" value="Vesicle_Uso1_P115_head"/>
</dbReference>
<dbReference type="AlphaFoldDB" id="A0A2C9U6M8"/>
<protein>
    <recommendedName>
        <fullName evidence="9">Golgin candidate 6</fullName>
    </recommendedName>
</protein>
<evidence type="ECO:0000256" key="3">
    <source>
        <dbReference type="ARBA" id="ARBA00023054"/>
    </source>
</evidence>
<dbReference type="Pfam" id="PF04869">
    <property type="entry name" value="Uso1_p115_head"/>
    <property type="match status" value="1"/>
</dbReference>
<dbReference type="STRING" id="3983.A0A2C9U6M8"/>
<evidence type="ECO:0000256" key="2">
    <source>
        <dbReference type="ARBA" id="ARBA00023034"/>
    </source>
</evidence>
<dbReference type="Proteomes" id="UP000091857">
    <property type="component" value="Chromosome 17"/>
</dbReference>
<evidence type="ECO:0000256" key="4">
    <source>
        <dbReference type="SAM" id="MobiDB-lite"/>
    </source>
</evidence>
<evidence type="ECO:0000259" key="5">
    <source>
        <dbReference type="Pfam" id="PF04869"/>
    </source>
</evidence>
<dbReference type="PANTHER" id="PTHR10013:SF0">
    <property type="entry name" value="GENERAL VESICULAR TRANSPORT FACTOR P115"/>
    <property type="match status" value="1"/>
</dbReference>
<dbReference type="OrthoDB" id="198977at2759"/>
<gene>
    <name evidence="7" type="ORF">MANES_17G111200v8</name>
</gene>
<name>A0A2C9U6M8_MANES</name>
<feature type="domain" description="Uso1/p115-like vesicle tethering protein C-terminal" evidence="6">
    <location>
        <begin position="784"/>
        <end position="908"/>
    </location>
</feature>
<keyword evidence="3" id="KW-0175">Coiled coil</keyword>
<dbReference type="Pfam" id="PF04871">
    <property type="entry name" value="Uso1_p115_C"/>
    <property type="match status" value="1"/>
</dbReference>
<dbReference type="GO" id="GO:0061025">
    <property type="term" value="P:membrane fusion"/>
    <property type="evidence" value="ECO:0000318"/>
    <property type="project" value="GO_Central"/>
</dbReference>
<dbReference type="GO" id="GO:0000139">
    <property type="term" value="C:Golgi membrane"/>
    <property type="evidence" value="ECO:0007669"/>
    <property type="project" value="InterPro"/>
</dbReference>
<dbReference type="InterPro" id="IPR011989">
    <property type="entry name" value="ARM-like"/>
</dbReference>
<dbReference type="GO" id="GO:0005795">
    <property type="term" value="C:Golgi stack"/>
    <property type="evidence" value="ECO:0000318"/>
    <property type="project" value="GO_Central"/>
</dbReference>
<dbReference type="SUPFAM" id="SSF48371">
    <property type="entry name" value="ARM repeat"/>
    <property type="match status" value="1"/>
</dbReference>
<proteinExistence type="predicted"/>
<dbReference type="Gramene" id="Manes.17G111200.1.v8.1">
    <property type="protein sequence ID" value="Manes.17G111200.1.v8.1.CDS"/>
    <property type="gene ID" value="Manes.17G111200.v8.1"/>
</dbReference>
<reference evidence="8" key="1">
    <citation type="journal article" date="2016" name="Nat. Biotechnol.">
        <title>Sequencing wild and cultivated cassava and related species reveals extensive interspecific hybridization and genetic diversity.</title>
        <authorList>
            <person name="Bredeson J.V."/>
            <person name="Lyons J.B."/>
            <person name="Prochnik S.E."/>
            <person name="Wu G.A."/>
            <person name="Ha C.M."/>
            <person name="Edsinger-Gonzales E."/>
            <person name="Grimwood J."/>
            <person name="Schmutz J."/>
            <person name="Rabbi I.Y."/>
            <person name="Egesi C."/>
            <person name="Nauluvula P."/>
            <person name="Lebot V."/>
            <person name="Ndunguru J."/>
            <person name="Mkamilo G."/>
            <person name="Bart R.S."/>
            <person name="Setter T.L."/>
            <person name="Gleadow R.M."/>
            <person name="Kulakow P."/>
            <person name="Ferguson M.E."/>
            <person name="Rounsley S."/>
            <person name="Rokhsar D.S."/>
        </authorList>
    </citation>
    <scope>NUCLEOTIDE SEQUENCE [LARGE SCALE GENOMIC DNA]</scope>
    <source>
        <strain evidence="8">cv. AM560-2</strain>
    </source>
</reference>
<feature type="domain" description="Vesicle tethering protein Uso1/P115-like head" evidence="5">
    <location>
        <begin position="371"/>
        <end position="684"/>
    </location>
</feature>
<organism evidence="7 8">
    <name type="scientific">Manihot esculenta</name>
    <name type="common">Cassava</name>
    <name type="synonym">Jatropha manihot</name>
    <dbReference type="NCBI Taxonomy" id="3983"/>
    <lineage>
        <taxon>Eukaryota</taxon>
        <taxon>Viridiplantae</taxon>
        <taxon>Streptophyta</taxon>
        <taxon>Embryophyta</taxon>
        <taxon>Tracheophyta</taxon>
        <taxon>Spermatophyta</taxon>
        <taxon>Magnoliopsida</taxon>
        <taxon>eudicotyledons</taxon>
        <taxon>Gunneridae</taxon>
        <taxon>Pentapetalae</taxon>
        <taxon>rosids</taxon>
        <taxon>fabids</taxon>
        <taxon>Malpighiales</taxon>
        <taxon>Euphorbiaceae</taxon>
        <taxon>Crotonoideae</taxon>
        <taxon>Manihoteae</taxon>
        <taxon>Manihot</taxon>
    </lineage>
</organism>
<evidence type="ECO:0000313" key="8">
    <source>
        <dbReference type="Proteomes" id="UP000091857"/>
    </source>
</evidence>
<dbReference type="GO" id="GO:0048211">
    <property type="term" value="P:Golgi vesicle docking"/>
    <property type="evidence" value="ECO:0000318"/>
    <property type="project" value="GO_Central"/>
</dbReference>
<evidence type="ECO:0000256" key="1">
    <source>
        <dbReference type="ARBA" id="ARBA00004555"/>
    </source>
</evidence>
<evidence type="ECO:0000313" key="7">
    <source>
        <dbReference type="EMBL" id="OAY25644.1"/>
    </source>
</evidence>
<dbReference type="InterPro" id="IPR016024">
    <property type="entry name" value="ARM-type_fold"/>
</dbReference>
<sequence length="910" mass="100819">MDLASRYKGVVGLVFGNENSASNEDSYVERLLDRISNGVLAEDRRTAMAELQSVVAESHAAKMAFGVMGFPVLMGVLKEEREDVEMIRGVLETLVSALTPSDHAKGPGNEVQPALMNTDLLAREAENISLLLSLLSEEDFYVRYYTLQILTVLLTNSPNRLQEAILTIPRGITRLMDMLMDREVIRNEALLLLTYLTREAEEIQKIVVFEGAFEKIFSIIKEEGGSDGGVVVQDCLELLNNLLRNNASNQILLRETVGFDALISILKLRGSAYSFTQQKTINLLSALETINLLMVGGAEPGKDTNKLTNKTVLVQKKVLDYLLMLGVESQWAPIDVRCGALRCIGNLIAGHPKNLDALATKFLGEEPQVEPALNSILRIILRTSSVQEFMAADHVFKSFCQRNSDGQAMLASTLIPQPHSMTHAPIEEDVNMSFGSMLLHGLTLSESDGDLETCCRAASVLSHVLEDNIQCKERVLRIELESPMPSLGAAEPLMHRMVKYLALASSMKNKDGKSRSTRKVYVQPIILKLLVTWMVDCSSAVQCFLDSRPHLTYLLELVSNPSATVCIRGLAAVLLGECVIYNKSSERGKDAFTVVDAISKKVGLSSYFLKFDEMMQTFIFSSEKQVEPHKRLMRSAAASMADIDDVDEQDSSDQKEDHPILSSIFDSSFVNFVKRVEKDIRETIADIYSHPKSEVAVVPAEMDQKNGESDKDYIKRLKSFLEKQCSEIQNLLGRNATLAEELAKTGGSSQNEQKASGGSERVQAETLRRDLQEASQRIEMLKAEKAKIESEASMYQNLAGKMESDLKSLADAYNSLEQANFHLEKEVKALKKGGVSAVPDIEAIKEEAREEAQKESEAELNDLLVCLGQEQNKVEKLSARLLELGEDVDKLLEGIGDDMGLPEDDEEDED</sequence>
<evidence type="ECO:0000259" key="6">
    <source>
        <dbReference type="Pfam" id="PF04871"/>
    </source>
</evidence>
<dbReference type="GO" id="GO:0012507">
    <property type="term" value="C:ER to Golgi transport vesicle membrane"/>
    <property type="evidence" value="ECO:0000318"/>
    <property type="project" value="GO_Central"/>
</dbReference>
<accession>A0A2C9U6M8</accession>
<evidence type="ECO:0008006" key="9">
    <source>
        <dbReference type="Google" id="ProtNLM"/>
    </source>
</evidence>
<dbReference type="FunFam" id="1.25.10.10:FF:000234">
    <property type="entry name" value="Golgin candidate 6"/>
    <property type="match status" value="1"/>
</dbReference>
<keyword evidence="2" id="KW-0333">Golgi apparatus</keyword>
<dbReference type="InterPro" id="IPR006955">
    <property type="entry name" value="Uso1_p115_C"/>
</dbReference>
<dbReference type="GO" id="GO:0048280">
    <property type="term" value="P:vesicle fusion with Golgi apparatus"/>
    <property type="evidence" value="ECO:0007669"/>
    <property type="project" value="InterPro"/>
</dbReference>
<comment type="subcellular location">
    <subcellularLocation>
        <location evidence="1">Golgi apparatus</location>
    </subcellularLocation>
</comment>
<dbReference type="InterPro" id="IPR024095">
    <property type="entry name" value="Vesicle_P115"/>
</dbReference>
<dbReference type="Gene3D" id="1.25.10.10">
    <property type="entry name" value="Leucine-rich Repeat Variant"/>
    <property type="match status" value="1"/>
</dbReference>
<comment type="caution">
    <text evidence="7">The sequence shown here is derived from an EMBL/GenBank/DDBJ whole genome shotgun (WGS) entry which is preliminary data.</text>
</comment>
<dbReference type="GO" id="GO:0005783">
    <property type="term" value="C:endoplasmic reticulum"/>
    <property type="evidence" value="ECO:0000318"/>
    <property type="project" value="GO_Central"/>
</dbReference>